<protein>
    <submittedName>
        <fullName evidence="3">Uncharacterized protein</fullName>
    </submittedName>
</protein>
<feature type="region of interest" description="Disordered" evidence="1">
    <location>
        <begin position="53"/>
        <end position="78"/>
    </location>
</feature>
<proteinExistence type="predicted"/>
<name>A0A915K6U3_ROMCU</name>
<dbReference type="WBParaSite" id="nRc.2.0.1.t33904-RA">
    <property type="protein sequence ID" value="nRc.2.0.1.t33904-RA"/>
    <property type="gene ID" value="nRc.2.0.1.g33904"/>
</dbReference>
<keyword evidence="2" id="KW-1185">Reference proteome</keyword>
<evidence type="ECO:0000313" key="3">
    <source>
        <dbReference type="WBParaSite" id="nRc.2.0.1.t33904-RA"/>
    </source>
</evidence>
<evidence type="ECO:0000256" key="1">
    <source>
        <dbReference type="SAM" id="MobiDB-lite"/>
    </source>
</evidence>
<dbReference type="AlphaFoldDB" id="A0A915K6U3"/>
<evidence type="ECO:0000313" key="2">
    <source>
        <dbReference type="Proteomes" id="UP000887565"/>
    </source>
</evidence>
<sequence>MSANRMSTLARAVRSQLEAKPRMPRAFCKSLIKEIARRWAKIVGRCRRDQHPLDKKLAKNKERRQWKNLDGGQKEEKM</sequence>
<dbReference type="Proteomes" id="UP000887565">
    <property type="component" value="Unplaced"/>
</dbReference>
<accession>A0A915K6U3</accession>
<reference evidence="3" key="1">
    <citation type="submission" date="2022-11" db="UniProtKB">
        <authorList>
            <consortium name="WormBaseParasite"/>
        </authorList>
    </citation>
    <scope>IDENTIFICATION</scope>
</reference>
<organism evidence="2 3">
    <name type="scientific">Romanomermis culicivorax</name>
    <name type="common">Nematode worm</name>
    <dbReference type="NCBI Taxonomy" id="13658"/>
    <lineage>
        <taxon>Eukaryota</taxon>
        <taxon>Metazoa</taxon>
        <taxon>Ecdysozoa</taxon>
        <taxon>Nematoda</taxon>
        <taxon>Enoplea</taxon>
        <taxon>Dorylaimia</taxon>
        <taxon>Mermithida</taxon>
        <taxon>Mermithoidea</taxon>
        <taxon>Mermithidae</taxon>
        <taxon>Romanomermis</taxon>
    </lineage>
</organism>